<keyword evidence="2" id="KW-1185">Reference proteome</keyword>
<evidence type="ECO:0000313" key="1">
    <source>
        <dbReference type="EMBL" id="KAK7378260.1"/>
    </source>
</evidence>
<name>A0AAN9RJ35_PHACN</name>
<organism evidence="1 2">
    <name type="scientific">Phaseolus coccineus</name>
    <name type="common">Scarlet runner bean</name>
    <name type="synonym">Phaseolus multiflorus</name>
    <dbReference type="NCBI Taxonomy" id="3886"/>
    <lineage>
        <taxon>Eukaryota</taxon>
        <taxon>Viridiplantae</taxon>
        <taxon>Streptophyta</taxon>
        <taxon>Embryophyta</taxon>
        <taxon>Tracheophyta</taxon>
        <taxon>Spermatophyta</taxon>
        <taxon>Magnoliopsida</taxon>
        <taxon>eudicotyledons</taxon>
        <taxon>Gunneridae</taxon>
        <taxon>Pentapetalae</taxon>
        <taxon>rosids</taxon>
        <taxon>fabids</taxon>
        <taxon>Fabales</taxon>
        <taxon>Fabaceae</taxon>
        <taxon>Papilionoideae</taxon>
        <taxon>50 kb inversion clade</taxon>
        <taxon>NPAAA clade</taxon>
        <taxon>indigoferoid/millettioid clade</taxon>
        <taxon>Phaseoleae</taxon>
        <taxon>Phaseolus</taxon>
    </lineage>
</organism>
<evidence type="ECO:0000313" key="2">
    <source>
        <dbReference type="Proteomes" id="UP001374584"/>
    </source>
</evidence>
<sequence>MDYYKDAEREKKEARKGLLSLSMAIVDLGERYASYRYRIVAIGVNSTFMLAVFPVKKVEQESLKHLLILKTVWGQIPIHWHPFMLWWKKKLNRPQTVKVAMAGHLNVANANATSMEKDCFFKQFQKVKSIWQSKK</sequence>
<accession>A0AAN9RJ35</accession>
<comment type="caution">
    <text evidence="1">The sequence shown here is derived from an EMBL/GenBank/DDBJ whole genome shotgun (WGS) entry which is preliminary data.</text>
</comment>
<dbReference type="AlphaFoldDB" id="A0AAN9RJ35"/>
<dbReference type="EMBL" id="JAYMYR010000002">
    <property type="protein sequence ID" value="KAK7378260.1"/>
    <property type="molecule type" value="Genomic_DNA"/>
</dbReference>
<reference evidence="1 2" key="1">
    <citation type="submission" date="2024-01" db="EMBL/GenBank/DDBJ databases">
        <title>The genomes of 5 underutilized Papilionoideae crops provide insights into root nodulation and disease resistanc.</title>
        <authorList>
            <person name="Jiang F."/>
        </authorList>
    </citation>
    <scope>NUCLEOTIDE SEQUENCE [LARGE SCALE GENOMIC DNA]</scope>
    <source>
        <strain evidence="1">JINMINGXINNONG_FW02</strain>
        <tissue evidence="1">Leaves</tissue>
    </source>
</reference>
<protein>
    <submittedName>
        <fullName evidence="1">Uncharacterized protein</fullName>
    </submittedName>
</protein>
<dbReference type="Proteomes" id="UP001374584">
    <property type="component" value="Unassembled WGS sequence"/>
</dbReference>
<gene>
    <name evidence="1" type="ORF">VNO80_03698</name>
</gene>
<proteinExistence type="predicted"/>